<keyword evidence="2" id="KW-0328">Glycosyltransferase</keyword>
<accession>A0ABW5TP74</accession>
<dbReference type="EMBL" id="JBHULV010000014">
    <property type="protein sequence ID" value="MFD2731037.1"/>
    <property type="molecule type" value="Genomic_DNA"/>
</dbReference>
<dbReference type="SUPFAM" id="SSF53756">
    <property type="entry name" value="UDP-Glycosyltransferase/glycogen phosphorylase"/>
    <property type="match status" value="1"/>
</dbReference>
<dbReference type="Proteomes" id="UP001597546">
    <property type="component" value="Unassembled WGS sequence"/>
</dbReference>
<evidence type="ECO:0000313" key="2">
    <source>
        <dbReference type="EMBL" id="MFD2731037.1"/>
    </source>
</evidence>
<keyword evidence="3" id="KW-1185">Reference proteome</keyword>
<protein>
    <submittedName>
        <fullName evidence="2">Glycosyltransferase</fullName>
        <ecNumber evidence="2">2.4.-.-</ecNumber>
    </submittedName>
</protein>
<sequence>MESGKSGGRSPQIEVEGDKGIESFDSEFSNILSEVGSRRWKVKNLEGRGNIKEKRFIFIIHNIVKVPANLPLRDRVYDGTLKLIFLSRIHHKKGIELLLEALALVDFPFQLSIVGEGDIEYVESLKLKVKNLGLEDCINWVGAVYGDEKFKLLAENDLFVLPSYNENFANVVIESLAVGTPVLISDKVGLAQFVVKNELGLTHQHDVDSLLKELQHFTHTQGLTFKTYKDFTSLASKYKLMYHVD</sequence>
<reference evidence="3" key="1">
    <citation type="journal article" date="2019" name="Int. J. Syst. Evol. Microbiol.">
        <title>The Global Catalogue of Microorganisms (GCM) 10K type strain sequencing project: providing services to taxonomists for standard genome sequencing and annotation.</title>
        <authorList>
            <consortium name="The Broad Institute Genomics Platform"/>
            <consortium name="The Broad Institute Genome Sequencing Center for Infectious Disease"/>
            <person name="Wu L."/>
            <person name="Ma J."/>
        </authorList>
    </citation>
    <scope>NUCLEOTIDE SEQUENCE [LARGE SCALE GENOMIC DNA]</scope>
    <source>
        <strain evidence="3">KCTC 42456</strain>
    </source>
</reference>
<dbReference type="GO" id="GO:0016757">
    <property type="term" value="F:glycosyltransferase activity"/>
    <property type="evidence" value="ECO:0007669"/>
    <property type="project" value="UniProtKB-KW"/>
</dbReference>
<dbReference type="Pfam" id="PF00534">
    <property type="entry name" value="Glycos_transf_1"/>
    <property type="match status" value="1"/>
</dbReference>
<dbReference type="RefSeq" id="WP_379041837.1">
    <property type="nucleotide sequence ID" value="NZ_JBHSKW010000018.1"/>
</dbReference>
<dbReference type="PANTHER" id="PTHR12526:SF637">
    <property type="entry name" value="GLYCOSYLTRANSFERASE EPSF-RELATED"/>
    <property type="match status" value="1"/>
</dbReference>
<dbReference type="Gene3D" id="3.40.50.2000">
    <property type="entry name" value="Glycogen Phosphorylase B"/>
    <property type="match status" value="2"/>
</dbReference>
<name>A0ABW5TP74_9SPHI</name>
<dbReference type="PANTHER" id="PTHR12526">
    <property type="entry name" value="GLYCOSYLTRANSFERASE"/>
    <property type="match status" value="1"/>
</dbReference>
<evidence type="ECO:0000259" key="1">
    <source>
        <dbReference type="Pfam" id="PF00534"/>
    </source>
</evidence>
<proteinExistence type="predicted"/>
<dbReference type="InterPro" id="IPR001296">
    <property type="entry name" value="Glyco_trans_1"/>
</dbReference>
<comment type="caution">
    <text evidence="2">The sequence shown here is derived from an EMBL/GenBank/DDBJ whole genome shotgun (WGS) entry which is preliminary data.</text>
</comment>
<feature type="domain" description="Glycosyl transferase family 1" evidence="1">
    <location>
        <begin position="78"/>
        <end position="226"/>
    </location>
</feature>
<evidence type="ECO:0000313" key="3">
    <source>
        <dbReference type="Proteomes" id="UP001597546"/>
    </source>
</evidence>
<organism evidence="2 3">
    <name type="scientific">Pedobacter alpinus</name>
    <dbReference type="NCBI Taxonomy" id="1590643"/>
    <lineage>
        <taxon>Bacteria</taxon>
        <taxon>Pseudomonadati</taxon>
        <taxon>Bacteroidota</taxon>
        <taxon>Sphingobacteriia</taxon>
        <taxon>Sphingobacteriales</taxon>
        <taxon>Sphingobacteriaceae</taxon>
        <taxon>Pedobacter</taxon>
    </lineage>
</organism>
<keyword evidence="2" id="KW-0808">Transferase</keyword>
<dbReference type="EC" id="2.4.-.-" evidence="2"/>
<gene>
    <name evidence="2" type="ORF">ACFSSE_04910</name>
</gene>